<dbReference type="AlphaFoldDB" id="A0A098G7H3"/>
<name>A0A098G7H3_9GAMM</name>
<feature type="transmembrane region" description="Helical" evidence="1">
    <location>
        <begin position="28"/>
        <end position="50"/>
    </location>
</feature>
<dbReference type="HOGENOM" id="CLU_198243_1_0_6"/>
<keyword evidence="3" id="KW-1185">Reference proteome</keyword>
<dbReference type="KEGG" id="lfa:LFA_3062"/>
<evidence type="ECO:0000256" key="1">
    <source>
        <dbReference type="SAM" id="Phobius"/>
    </source>
</evidence>
<reference evidence="3" key="1">
    <citation type="submission" date="2014-09" db="EMBL/GenBank/DDBJ databases">
        <authorList>
            <person name="Gomez-Valero L."/>
        </authorList>
    </citation>
    <scope>NUCLEOTIDE SEQUENCE [LARGE SCALE GENOMIC DNA]</scope>
    <source>
        <strain evidence="3">ATCC700992</strain>
    </source>
</reference>
<keyword evidence="1" id="KW-1133">Transmembrane helix</keyword>
<dbReference type="EMBL" id="LN614827">
    <property type="protein sequence ID" value="CEG58408.1"/>
    <property type="molecule type" value="Genomic_DNA"/>
</dbReference>
<dbReference type="Proteomes" id="UP000032430">
    <property type="component" value="Chromosome I"/>
</dbReference>
<gene>
    <name evidence="2" type="ORF">LFA_3062</name>
</gene>
<proteinExistence type="predicted"/>
<keyword evidence="1" id="KW-0472">Membrane</keyword>
<keyword evidence="1" id="KW-0812">Transmembrane</keyword>
<protein>
    <submittedName>
        <fullName evidence="2">Uncharacterized protein</fullName>
    </submittedName>
</protein>
<dbReference type="OrthoDB" id="8453239at2"/>
<accession>A0A098G7H3</accession>
<sequence length="70" mass="8120">MVQLFIRFLFVISGAIASWFVARDALHFPIIQMVIAVLLFTFLILSIAFWPQIKNGLQYLSGKHKNRLKK</sequence>
<feature type="transmembrane region" description="Helical" evidence="1">
    <location>
        <begin position="5"/>
        <end position="22"/>
    </location>
</feature>
<dbReference type="RefSeq" id="WP_045096729.1">
    <property type="nucleotide sequence ID" value="NZ_LN614827.1"/>
</dbReference>
<evidence type="ECO:0000313" key="2">
    <source>
        <dbReference type="EMBL" id="CEG58408.1"/>
    </source>
</evidence>
<organism evidence="2 3">
    <name type="scientific">Legionella fallonii LLAP-10</name>
    <dbReference type="NCBI Taxonomy" id="1212491"/>
    <lineage>
        <taxon>Bacteria</taxon>
        <taxon>Pseudomonadati</taxon>
        <taxon>Pseudomonadota</taxon>
        <taxon>Gammaproteobacteria</taxon>
        <taxon>Legionellales</taxon>
        <taxon>Legionellaceae</taxon>
        <taxon>Legionella</taxon>
    </lineage>
</organism>
<evidence type="ECO:0000313" key="3">
    <source>
        <dbReference type="Proteomes" id="UP000032430"/>
    </source>
</evidence>